<dbReference type="EMBL" id="JBHTLP010000024">
    <property type="protein sequence ID" value="MFD1145011.1"/>
    <property type="molecule type" value="Genomic_DNA"/>
</dbReference>
<keyword evidence="2" id="KW-0812">Transmembrane</keyword>
<comment type="caution">
    <text evidence="3">The sequence shown here is derived from an EMBL/GenBank/DDBJ whole genome shotgun (WGS) entry which is preliminary data.</text>
</comment>
<dbReference type="RefSeq" id="WP_265994073.1">
    <property type="nucleotide sequence ID" value="NZ_CP110973.1"/>
</dbReference>
<keyword evidence="4" id="KW-1185">Reference proteome</keyword>
<keyword evidence="2" id="KW-0472">Membrane</keyword>
<sequence>MATTDEEWERLFRQRLENHESEPEEDALAQILSHVKPLPAGKPAGLWRNRLGSGLMALALLGLLTLGLWHHLLPTVADRSKRLTVVPAQSTKNTKSSEDYSTHRITAKTPPETGKRSRSERAEAVGGPSDKRVMINRRLFTRSLLAPKIIPDIPAGDNMVSALSSTAHPISEPEWTQEPPDFGPVAARTACSPWPMAALPNVRMSLTAHAPTVEPDAQRIKPSFFASVMPLYTFRQLTPSRQDEIVMEKIRPATTLSSRTGWRVQAGTEWAMSRTFGMRVGIVYQQLQQQLTYTARALRSDSSRVEWVDPQTIKLTPLYRSQERQVKTVWRYAAISAEGRLQLSPGQMGLRQYLVAGGSLGYLISGRAGQNFQPMLQASYGVERRLTEHLHLQVEPGIVYSLRSIRDNSRGFSVRPYSYGLLIGLRWQPSI</sequence>
<accession>A0ABW3QKB9</accession>
<name>A0ABW3QKB9_9BACT</name>
<evidence type="ECO:0000313" key="3">
    <source>
        <dbReference type="EMBL" id="MFD1145011.1"/>
    </source>
</evidence>
<organism evidence="3 4">
    <name type="scientific">Larkinella insperata</name>
    <dbReference type="NCBI Taxonomy" id="332158"/>
    <lineage>
        <taxon>Bacteria</taxon>
        <taxon>Pseudomonadati</taxon>
        <taxon>Bacteroidota</taxon>
        <taxon>Cytophagia</taxon>
        <taxon>Cytophagales</taxon>
        <taxon>Spirosomataceae</taxon>
        <taxon>Larkinella</taxon>
    </lineage>
</organism>
<reference evidence="4" key="1">
    <citation type="journal article" date="2019" name="Int. J. Syst. Evol. Microbiol.">
        <title>The Global Catalogue of Microorganisms (GCM) 10K type strain sequencing project: providing services to taxonomists for standard genome sequencing and annotation.</title>
        <authorList>
            <consortium name="The Broad Institute Genomics Platform"/>
            <consortium name="The Broad Institute Genome Sequencing Center for Infectious Disease"/>
            <person name="Wu L."/>
            <person name="Ma J."/>
        </authorList>
    </citation>
    <scope>NUCLEOTIDE SEQUENCE [LARGE SCALE GENOMIC DNA]</scope>
    <source>
        <strain evidence="4">CCUG 55608</strain>
    </source>
</reference>
<protein>
    <recommendedName>
        <fullName evidence="5">Outer membrane protein beta-barrel domain-containing protein</fullName>
    </recommendedName>
</protein>
<evidence type="ECO:0008006" key="5">
    <source>
        <dbReference type="Google" id="ProtNLM"/>
    </source>
</evidence>
<keyword evidence="2" id="KW-1133">Transmembrane helix</keyword>
<evidence type="ECO:0000313" key="4">
    <source>
        <dbReference type="Proteomes" id="UP001597116"/>
    </source>
</evidence>
<feature type="region of interest" description="Disordered" evidence="1">
    <location>
        <begin position="87"/>
        <end position="127"/>
    </location>
</feature>
<evidence type="ECO:0000256" key="1">
    <source>
        <dbReference type="SAM" id="MobiDB-lite"/>
    </source>
</evidence>
<gene>
    <name evidence="3" type="ORF">ACFQ4C_28035</name>
</gene>
<proteinExistence type="predicted"/>
<feature type="transmembrane region" description="Helical" evidence="2">
    <location>
        <begin position="51"/>
        <end position="72"/>
    </location>
</feature>
<dbReference type="Proteomes" id="UP001597116">
    <property type="component" value="Unassembled WGS sequence"/>
</dbReference>
<evidence type="ECO:0000256" key="2">
    <source>
        <dbReference type="SAM" id="Phobius"/>
    </source>
</evidence>
<feature type="compositionally biased region" description="Basic and acidic residues" evidence="1">
    <location>
        <begin position="113"/>
        <end position="127"/>
    </location>
</feature>